<keyword evidence="8" id="KW-0456">Lyase</keyword>
<reference evidence="10" key="1">
    <citation type="journal article" date="2014" name="Int. J. Syst. Evol. Microbiol.">
        <title>Complete genome sequence of Corynebacterium casei LMG S-19264T (=DSM 44701T), isolated from a smear-ripened cheese.</title>
        <authorList>
            <consortium name="US DOE Joint Genome Institute (JGI-PGF)"/>
            <person name="Walter F."/>
            <person name="Albersmeier A."/>
            <person name="Kalinowski J."/>
            <person name="Ruckert C."/>
        </authorList>
    </citation>
    <scope>NUCLEOTIDE SEQUENCE</scope>
    <source>
        <strain evidence="10">VKM B-2789</strain>
    </source>
</reference>
<proteinExistence type="inferred from homology"/>
<name>A0A9W6JWT4_9HYPH</name>
<keyword evidence="5" id="KW-0547">Nucleotide-binding</keyword>
<evidence type="ECO:0000256" key="8">
    <source>
        <dbReference type="ARBA" id="ARBA00023239"/>
    </source>
</evidence>
<comment type="pathway">
    <text evidence="1">Carbohydrate biosynthesis; gluconeogenesis.</text>
</comment>
<dbReference type="GO" id="GO:0006094">
    <property type="term" value="P:gluconeogenesis"/>
    <property type="evidence" value="ECO:0007669"/>
    <property type="project" value="UniProtKB-KW"/>
</dbReference>
<keyword evidence="4" id="KW-0312">Gluconeogenesis</keyword>
<dbReference type="RefSeq" id="WP_213365126.1">
    <property type="nucleotide sequence ID" value="NZ_BSFM01000014.1"/>
</dbReference>
<dbReference type="Proteomes" id="UP001143330">
    <property type="component" value="Unassembled WGS sequence"/>
</dbReference>
<dbReference type="Gene3D" id="2.170.8.10">
    <property type="entry name" value="Phosphoenolpyruvate Carboxykinase, domain 2"/>
    <property type="match status" value="1"/>
</dbReference>
<dbReference type="SUPFAM" id="SSF68923">
    <property type="entry name" value="PEP carboxykinase N-terminal domain"/>
    <property type="match status" value="1"/>
</dbReference>
<evidence type="ECO:0000256" key="3">
    <source>
        <dbReference type="ARBA" id="ARBA00012363"/>
    </source>
</evidence>
<keyword evidence="11" id="KW-1185">Reference proteome</keyword>
<comment type="caution">
    <text evidence="10">The sequence shown here is derived from an EMBL/GenBank/DDBJ whole genome shotgun (WGS) entry which is preliminary data.</text>
</comment>
<evidence type="ECO:0000256" key="4">
    <source>
        <dbReference type="ARBA" id="ARBA00022432"/>
    </source>
</evidence>
<evidence type="ECO:0000256" key="9">
    <source>
        <dbReference type="ARBA" id="ARBA00047371"/>
    </source>
</evidence>
<comment type="similarity">
    <text evidence="2">Belongs to the phosphoenolpyruvate carboxykinase (ATP) family.</text>
</comment>
<evidence type="ECO:0000256" key="7">
    <source>
        <dbReference type="ARBA" id="ARBA00022840"/>
    </source>
</evidence>
<dbReference type="EC" id="4.1.1.49" evidence="3"/>
<dbReference type="InterPro" id="IPR013035">
    <property type="entry name" value="PEP_carboxykinase_C"/>
</dbReference>
<dbReference type="EMBL" id="BSFM01000014">
    <property type="protein sequence ID" value="GLK85335.1"/>
    <property type="molecule type" value="Genomic_DNA"/>
</dbReference>
<dbReference type="InterPro" id="IPR001272">
    <property type="entry name" value="PEP_carboxykinase_ATP"/>
</dbReference>
<dbReference type="InterPro" id="IPR008210">
    <property type="entry name" value="PEP_carboxykinase_N"/>
</dbReference>
<evidence type="ECO:0000256" key="6">
    <source>
        <dbReference type="ARBA" id="ARBA00022793"/>
    </source>
</evidence>
<reference evidence="10" key="2">
    <citation type="submission" date="2023-01" db="EMBL/GenBank/DDBJ databases">
        <authorList>
            <person name="Sun Q."/>
            <person name="Evtushenko L."/>
        </authorList>
    </citation>
    <scope>NUCLEOTIDE SEQUENCE</scope>
    <source>
        <strain evidence="10">VKM B-2789</strain>
    </source>
</reference>
<keyword evidence="7" id="KW-0067">ATP-binding</keyword>
<evidence type="ECO:0000313" key="10">
    <source>
        <dbReference type="EMBL" id="GLK85335.1"/>
    </source>
</evidence>
<evidence type="ECO:0000256" key="5">
    <source>
        <dbReference type="ARBA" id="ARBA00022741"/>
    </source>
</evidence>
<dbReference type="GO" id="GO:0004612">
    <property type="term" value="F:phosphoenolpyruvate carboxykinase (ATP) activity"/>
    <property type="evidence" value="ECO:0007669"/>
    <property type="project" value="UniProtKB-EC"/>
</dbReference>
<dbReference type="PIRSF" id="PIRSF006294">
    <property type="entry name" value="PEP_crbxkin"/>
    <property type="match status" value="1"/>
</dbReference>
<gene>
    <name evidence="10" type="primary">pckA</name>
    <name evidence="10" type="ORF">GCM10017653_34050</name>
</gene>
<dbReference type="Gene3D" id="3.40.449.10">
    <property type="entry name" value="Phosphoenolpyruvate Carboxykinase, domain 1"/>
    <property type="match status" value="1"/>
</dbReference>
<dbReference type="Pfam" id="PF01293">
    <property type="entry name" value="PEPCK_ATP"/>
    <property type="match status" value="1"/>
</dbReference>
<evidence type="ECO:0000256" key="1">
    <source>
        <dbReference type="ARBA" id="ARBA00004742"/>
    </source>
</evidence>
<comment type="catalytic activity">
    <reaction evidence="9">
        <text>oxaloacetate + ATP = phosphoenolpyruvate + ADP + CO2</text>
        <dbReference type="Rhea" id="RHEA:18617"/>
        <dbReference type="ChEBI" id="CHEBI:16452"/>
        <dbReference type="ChEBI" id="CHEBI:16526"/>
        <dbReference type="ChEBI" id="CHEBI:30616"/>
        <dbReference type="ChEBI" id="CHEBI:58702"/>
        <dbReference type="ChEBI" id="CHEBI:456216"/>
        <dbReference type="EC" id="4.1.1.49"/>
    </reaction>
</comment>
<organism evidence="10 11">
    <name type="scientific">Ancylobacter defluvii</name>
    <dbReference type="NCBI Taxonomy" id="1282440"/>
    <lineage>
        <taxon>Bacteria</taxon>
        <taxon>Pseudomonadati</taxon>
        <taxon>Pseudomonadota</taxon>
        <taxon>Alphaproteobacteria</taxon>
        <taxon>Hyphomicrobiales</taxon>
        <taxon>Xanthobacteraceae</taxon>
        <taxon>Ancylobacter</taxon>
    </lineage>
</organism>
<dbReference type="GO" id="GO:0005829">
    <property type="term" value="C:cytosol"/>
    <property type="evidence" value="ECO:0007669"/>
    <property type="project" value="TreeGrafter"/>
</dbReference>
<evidence type="ECO:0000313" key="11">
    <source>
        <dbReference type="Proteomes" id="UP001143330"/>
    </source>
</evidence>
<evidence type="ECO:0000256" key="2">
    <source>
        <dbReference type="ARBA" id="ARBA00006052"/>
    </source>
</evidence>
<dbReference type="AlphaFoldDB" id="A0A9W6JWT4"/>
<dbReference type="PANTHER" id="PTHR30031:SF0">
    <property type="entry name" value="PHOSPHOENOLPYRUVATE CARBOXYKINASE (ATP)"/>
    <property type="match status" value="1"/>
</dbReference>
<dbReference type="SUPFAM" id="SSF53795">
    <property type="entry name" value="PEP carboxykinase-like"/>
    <property type="match status" value="1"/>
</dbReference>
<accession>A0A9W6JWT4</accession>
<keyword evidence="6" id="KW-0210">Decarboxylase</keyword>
<dbReference type="Gene3D" id="3.90.228.20">
    <property type="match status" value="1"/>
</dbReference>
<sequence>MLETGMRNPENAAAAAGLSGSGKVFWNLAGPTLYERAIARGEARLSATGALVVESGTAAGAAPLPRHLVGEASETDAAPEGSLFLDRDSFERLRQEMLAHAAGRTLFAQDLHVATASGQSRRLRVFTEHAWQALAIRNLMQSPAREAIDGFVPDITLFCLPHFRLDADRHGIAGPGVVAEDAGAGLILVGGTLDLGHVEQALVAHLDDLLAGSGTLTLNGAATLDAESGPALFLGPPDSGKSALAGAFAADPRFTLVADGPLGWNRDGVFGLFAGRRRRVHELDARGGFGTVLENVPLDFDSREPDLAGAQAARAVLPGDTSGRAGVPHTLILASCDGFGVLPPIARLTPEQAVYHLLSGYTAPANDDGAPQPRFASGHRSPAGAHLLRELIADGETHCWLVNTGWSGDQAGHGARILPEATHRLVAAALDGSLAAGAFRADPHFGFEVPVEVEGVDASLLDPAEAWADHRDHAVAAKRLVEMFAENFARFEAAVDPEVREAQPRMAIAAE</sequence>
<protein>
    <recommendedName>
        <fullName evidence="3">phosphoenolpyruvate carboxykinase (ATP)</fullName>
        <ecNumber evidence="3">4.1.1.49</ecNumber>
    </recommendedName>
</protein>
<dbReference type="GO" id="GO:0005524">
    <property type="term" value="F:ATP binding"/>
    <property type="evidence" value="ECO:0007669"/>
    <property type="project" value="UniProtKB-KW"/>
</dbReference>
<dbReference type="PANTHER" id="PTHR30031">
    <property type="entry name" value="PHOSPHOENOLPYRUVATE CARBOXYKINASE ATP"/>
    <property type="match status" value="1"/>
</dbReference>